<gene>
    <name evidence="2" type="ORF">AMON00008_LOCUS1627</name>
</gene>
<feature type="compositionally biased region" description="Basic residues" evidence="1">
    <location>
        <begin position="37"/>
        <end position="47"/>
    </location>
</feature>
<dbReference type="EMBL" id="HBNR01002308">
    <property type="protein sequence ID" value="CAE4562008.1"/>
    <property type="molecule type" value="Transcribed_RNA"/>
</dbReference>
<feature type="region of interest" description="Disordered" evidence="1">
    <location>
        <begin position="287"/>
        <end position="311"/>
    </location>
</feature>
<name>A0A7S4PTZ3_9DINO</name>
<organism evidence="2">
    <name type="scientific">Alexandrium monilatum</name>
    <dbReference type="NCBI Taxonomy" id="311494"/>
    <lineage>
        <taxon>Eukaryota</taxon>
        <taxon>Sar</taxon>
        <taxon>Alveolata</taxon>
        <taxon>Dinophyceae</taxon>
        <taxon>Gonyaulacales</taxon>
        <taxon>Pyrocystaceae</taxon>
        <taxon>Alexandrium</taxon>
    </lineage>
</organism>
<feature type="compositionally biased region" description="Low complexity" evidence="1">
    <location>
        <begin position="1"/>
        <end position="11"/>
    </location>
</feature>
<sequence>MSSSSSSSGSRPSRDAHDKLAEAAASSGVRRSERPSPRSRSRGQRRRRAVELADLVARAKNPVVCVKELTSRYAREDLDVVVKELASLVTDAEDPIVRLKAMDALRRVAVPGTAVAVKALVSAVCHDLDEDVRQLAAFHLAEVGAEGDEETVGVLRRRLKVERDEAVCRCIVRSLGMLATGSDEALAAVLGGLLQEDGMMRSVAGDVLLKVFGDADKDEGAAELHVLLGNVEEMFPELPASGPTAAPVVNGTGSPAPSAGTAPAAGGAAEACCLSVLPALPSGWAGRASGEPRGPPPRVAPCSGADVGGKAASLASPSEEHFFEVMLHETPCSASLASHQAGVCGDGPRGRERQDPMCPRHNDVAMSEL</sequence>
<dbReference type="Gene3D" id="1.25.10.10">
    <property type="entry name" value="Leucine-rich Repeat Variant"/>
    <property type="match status" value="1"/>
</dbReference>
<dbReference type="Pfam" id="PF13646">
    <property type="entry name" value="HEAT_2"/>
    <property type="match status" value="1"/>
</dbReference>
<dbReference type="InterPro" id="IPR016024">
    <property type="entry name" value="ARM-type_fold"/>
</dbReference>
<dbReference type="InterPro" id="IPR011989">
    <property type="entry name" value="ARM-like"/>
</dbReference>
<feature type="compositionally biased region" description="Basic and acidic residues" evidence="1">
    <location>
        <begin position="348"/>
        <end position="363"/>
    </location>
</feature>
<dbReference type="AlphaFoldDB" id="A0A7S4PTZ3"/>
<feature type="compositionally biased region" description="Basic and acidic residues" evidence="1">
    <location>
        <begin position="12"/>
        <end position="21"/>
    </location>
</feature>
<feature type="region of interest" description="Disordered" evidence="1">
    <location>
        <begin position="339"/>
        <end position="369"/>
    </location>
</feature>
<evidence type="ECO:0000256" key="1">
    <source>
        <dbReference type="SAM" id="MobiDB-lite"/>
    </source>
</evidence>
<feature type="region of interest" description="Disordered" evidence="1">
    <location>
        <begin position="1"/>
        <end position="47"/>
    </location>
</feature>
<accession>A0A7S4PTZ3</accession>
<dbReference type="SUPFAM" id="SSF48371">
    <property type="entry name" value="ARM repeat"/>
    <property type="match status" value="1"/>
</dbReference>
<protein>
    <submittedName>
        <fullName evidence="2">Uncharacterized protein</fullName>
    </submittedName>
</protein>
<evidence type="ECO:0000313" key="2">
    <source>
        <dbReference type="EMBL" id="CAE4562008.1"/>
    </source>
</evidence>
<proteinExistence type="predicted"/>
<reference evidence="2" key="1">
    <citation type="submission" date="2021-01" db="EMBL/GenBank/DDBJ databases">
        <authorList>
            <person name="Corre E."/>
            <person name="Pelletier E."/>
            <person name="Niang G."/>
            <person name="Scheremetjew M."/>
            <person name="Finn R."/>
            <person name="Kale V."/>
            <person name="Holt S."/>
            <person name="Cochrane G."/>
            <person name="Meng A."/>
            <person name="Brown T."/>
            <person name="Cohen L."/>
        </authorList>
    </citation>
    <scope>NUCLEOTIDE SEQUENCE</scope>
    <source>
        <strain evidence="2">CCMP3105</strain>
    </source>
</reference>